<gene>
    <name evidence="2" type="ORF">LNINA_LOCUS1473</name>
</gene>
<name>A0AAV1IWH9_9NEOP</name>
<evidence type="ECO:0000259" key="1">
    <source>
        <dbReference type="PROSITE" id="PS50191"/>
    </source>
</evidence>
<dbReference type="PANTHER" id="PTHR10174:SF130">
    <property type="entry name" value="ALPHA-TOCOPHEROL TRANSFER PROTEIN-LIKE"/>
    <property type="match status" value="1"/>
</dbReference>
<organism evidence="2 3">
    <name type="scientific">Leptosia nina</name>
    <dbReference type="NCBI Taxonomy" id="320188"/>
    <lineage>
        <taxon>Eukaryota</taxon>
        <taxon>Metazoa</taxon>
        <taxon>Ecdysozoa</taxon>
        <taxon>Arthropoda</taxon>
        <taxon>Hexapoda</taxon>
        <taxon>Insecta</taxon>
        <taxon>Pterygota</taxon>
        <taxon>Neoptera</taxon>
        <taxon>Endopterygota</taxon>
        <taxon>Lepidoptera</taxon>
        <taxon>Glossata</taxon>
        <taxon>Ditrysia</taxon>
        <taxon>Papilionoidea</taxon>
        <taxon>Pieridae</taxon>
        <taxon>Pierinae</taxon>
        <taxon>Leptosia</taxon>
    </lineage>
</organism>
<evidence type="ECO:0000313" key="2">
    <source>
        <dbReference type="EMBL" id="CAK1541492.1"/>
    </source>
</evidence>
<comment type="caution">
    <text evidence="2">The sequence shown here is derived from an EMBL/GenBank/DDBJ whole genome shotgun (WGS) entry which is preliminary data.</text>
</comment>
<proteinExistence type="predicted"/>
<protein>
    <recommendedName>
        <fullName evidence="1">CRAL-TRIO domain-containing protein</fullName>
    </recommendedName>
</protein>
<keyword evidence="3" id="KW-1185">Reference proteome</keyword>
<dbReference type="Proteomes" id="UP001497472">
    <property type="component" value="Unassembled WGS sequence"/>
</dbReference>
<dbReference type="PANTHER" id="PTHR10174">
    <property type="entry name" value="ALPHA-TOCOPHEROL TRANSFER PROTEIN-RELATED"/>
    <property type="match status" value="1"/>
</dbReference>
<dbReference type="EMBL" id="CAVLEF010000002">
    <property type="protein sequence ID" value="CAK1541492.1"/>
    <property type="molecule type" value="Genomic_DNA"/>
</dbReference>
<dbReference type="GO" id="GO:1902936">
    <property type="term" value="F:phosphatidylinositol bisphosphate binding"/>
    <property type="evidence" value="ECO:0007669"/>
    <property type="project" value="TreeGrafter"/>
</dbReference>
<dbReference type="Pfam" id="PF00650">
    <property type="entry name" value="CRAL_TRIO"/>
    <property type="match status" value="1"/>
</dbReference>
<dbReference type="SUPFAM" id="SSF52087">
    <property type="entry name" value="CRAL/TRIO domain"/>
    <property type="match status" value="1"/>
</dbReference>
<accession>A0AAV1IWH9</accession>
<dbReference type="PRINTS" id="PR00180">
    <property type="entry name" value="CRETINALDHBP"/>
</dbReference>
<dbReference type="InterPro" id="IPR001251">
    <property type="entry name" value="CRAL-TRIO_dom"/>
</dbReference>
<sequence>MDVSDLVKLKPDTLQVVLQEIGLGKPGEIEDAIEKLKEWIHQQPHFKKRDYHEHFLKTTIIMSGSLERAKKQIEKMCTMRTFCPKIFGVQNVKKEFSYILEHGSFITMPEITDQNQRVFIASVHGKISNSSQLTDFYRYGFCFGEYLKRHDCIGKYHYIFDLRQANMMELLAVSNPLEMKQSFTILTECYGVKIKGIHFVTKSKLIESFFTILKQFLKPKMVQRLHHHSSTDTLVEIMGEKFLPSDLGGTGPSTRELHNKWVEALSSEESTKFFQEMNEALIDESLRSTFELSEEYAGMAGSFRTLTVD</sequence>
<dbReference type="InterPro" id="IPR036865">
    <property type="entry name" value="CRAL-TRIO_dom_sf"/>
</dbReference>
<dbReference type="CDD" id="cd00170">
    <property type="entry name" value="SEC14"/>
    <property type="match status" value="1"/>
</dbReference>
<feature type="domain" description="CRAL-TRIO" evidence="1">
    <location>
        <begin position="93"/>
        <end position="255"/>
    </location>
</feature>
<evidence type="ECO:0000313" key="3">
    <source>
        <dbReference type="Proteomes" id="UP001497472"/>
    </source>
</evidence>
<reference evidence="2 3" key="1">
    <citation type="submission" date="2023-11" db="EMBL/GenBank/DDBJ databases">
        <authorList>
            <person name="Okamura Y."/>
        </authorList>
    </citation>
    <scope>NUCLEOTIDE SEQUENCE [LARGE SCALE GENOMIC DNA]</scope>
</reference>
<dbReference type="GO" id="GO:0016020">
    <property type="term" value="C:membrane"/>
    <property type="evidence" value="ECO:0007669"/>
    <property type="project" value="TreeGrafter"/>
</dbReference>
<dbReference type="AlphaFoldDB" id="A0AAV1IWH9"/>
<dbReference type="PROSITE" id="PS50191">
    <property type="entry name" value="CRAL_TRIO"/>
    <property type="match status" value="1"/>
</dbReference>
<dbReference type="Gene3D" id="3.40.525.10">
    <property type="entry name" value="CRAL-TRIO lipid binding domain"/>
    <property type="match status" value="1"/>
</dbReference>